<evidence type="ECO:0008006" key="4">
    <source>
        <dbReference type="Google" id="ProtNLM"/>
    </source>
</evidence>
<evidence type="ECO:0000313" key="3">
    <source>
        <dbReference type="Proteomes" id="UP001500831"/>
    </source>
</evidence>
<accession>A0ABP6I5B8</accession>
<feature type="region of interest" description="Disordered" evidence="1">
    <location>
        <begin position="1"/>
        <end position="61"/>
    </location>
</feature>
<feature type="compositionally biased region" description="Polar residues" evidence="1">
    <location>
        <begin position="1"/>
        <end position="15"/>
    </location>
</feature>
<proteinExistence type="predicted"/>
<evidence type="ECO:0000313" key="2">
    <source>
        <dbReference type="EMBL" id="GAA2846068.1"/>
    </source>
</evidence>
<reference evidence="3" key="1">
    <citation type="journal article" date="2019" name="Int. J. Syst. Evol. Microbiol.">
        <title>The Global Catalogue of Microorganisms (GCM) 10K type strain sequencing project: providing services to taxonomists for standard genome sequencing and annotation.</title>
        <authorList>
            <consortium name="The Broad Institute Genomics Platform"/>
            <consortium name="The Broad Institute Genome Sequencing Center for Infectious Disease"/>
            <person name="Wu L."/>
            <person name="Ma J."/>
        </authorList>
    </citation>
    <scope>NUCLEOTIDE SEQUENCE [LARGE SCALE GENOMIC DNA]</scope>
    <source>
        <strain evidence="3">JCM 6242</strain>
    </source>
</reference>
<dbReference type="Proteomes" id="UP001500831">
    <property type="component" value="Unassembled WGS sequence"/>
</dbReference>
<feature type="compositionally biased region" description="Basic and acidic residues" evidence="1">
    <location>
        <begin position="49"/>
        <end position="61"/>
    </location>
</feature>
<gene>
    <name evidence="2" type="ORF">GCM10010517_02660</name>
</gene>
<name>A0ABP6I5B8_9ACTN</name>
<dbReference type="EMBL" id="BAAAVI010000001">
    <property type="protein sequence ID" value="GAA2846068.1"/>
    <property type="molecule type" value="Genomic_DNA"/>
</dbReference>
<sequence length="61" mass="6198">MTPSPTRPEASSTPTAELPSATPAPSDDPVTPEPSPEETGPPGLTKTPPGHDPDKNTGPKK</sequence>
<feature type="compositionally biased region" description="Low complexity" evidence="1">
    <location>
        <begin position="37"/>
        <end position="48"/>
    </location>
</feature>
<keyword evidence="3" id="KW-1185">Reference proteome</keyword>
<protein>
    <recommendedName>
        <fullName evidence="4">Peptidase</fullName>
    </recommendedName>
</protein>
<organism evidence="2 3">
    <name type="scientific">Streptosporangium fragile</name>
    <dbReference type="NCBI Taxonomy" id="46186"/>
    <lineage>
        <taxon>Bacteria</taxon>
        <taxon>Bacillati</taxon>
        <taxon>Actinomycetota</taxon>
        <taxon>Actinomycetes</taxon>
        <taxon>Streptosporangiales</taxon>
        <taxon>Streptosporangiaceae</taxon>
        <taxon>Streptosporangium</taxon>
    </lineage>
</organism>
<evidence type="ECO:0000256" key="1">
    <source>
        <dbReference type="SAM" id="MobiDB-lite"/>
    </source>
</evidence>
<comment type="caution">
    <text evidence="2">The sequence shown here is derived from an EMBL/GenBank/DDBJ whole genome shotgun (WGS) entry which is preliminary data.</text>
</comment>